<proteinExistence type="predicted"/>
<comment type="caution">
    <text evidence="3">The sequence shown here is derived from an EMBL/GenBank/DDBJ whole genome shotgun (WGS) entry which is preliminary data.</text>
</comment>
<evidence type="ECO:0000259" key="2">
    <source>
        <dbReference type="PROSITE" id="PS50234"/>
    </source>
</evidence>
<name>A0A4Y4B3D6_MICMQ</name>
<sequence>MALANIWMLVAAVAVVLIALTIGLVVGLRRSGRTSGGDAARIARAERLRTLPSFRRALARRALALSGILALGATTAIVAGVVAARPMSAQTVQPVDTSRDIMLCLDVSGSMTEVDVEVLTVFDELLDSFEGERIGLTIFNSSPVQIFPLTDDYDFVREHLASMTQSFDYVDRVPEHWVGTLNGDGASLIGDGLAACAMGFDHPDDDRSRSVIFATDNEVNGASIVTLEEAAAYAASKNVRVFALNPVQGKDADVSAELSAAAEATGGAAFGLRDTTTVSDIVTQVQEQEATELRGEAQVVWTDTPNLWIVLLSICLLGLVVVLWRVRL</sequence>
<gene>
    <name evidence="3" type="ORF">MLI01_00770</name>
</gene>
<dbReference type="RefSeq" id="WP_229778768.1">
    <property type="nucleotide sequence ID" value="NZ_BAAAIN010000005.1"/>
</dbReference>
<dbReference type="AlphaFoldDB" id="A0A4Y4B3D6"/>
<dbReference type="EMBL" id="BJNQ01000001">
    <property type="protein sequence ID" value="GEC73932.1"/>
    <property type="molecule type" value="Genomic_DNA"/>
</dbReference>
<feature type="transmembrane region" description="Helical" evidence="1">
    <location>
        <begin position="307"/>
        <end position="326"/>
    </location>
</feature>
<accession>A0A4Y4B3D6</accession>
<dbReference type="Proteomes" id="UP000317410">
    <property type="component" value="Unassembled WGS sequence"/>
</dbReference>
<protein>
    <recommendedName>
        <fullName evidence="2">VWFA domain-containing protein</fullName>
    </recommendedName>
</protein>
<dbReference type="SUPFAM" id="SSF53300">
    <property type="entry name" value="vWA-like"/>
    <property type="match status" value="1"/>
</dbReference>
<keyword evidence="1" id="KW-1133">Transmembrane helix</keyword>
<organism evidence="3 4">
    <name type="scientific">Microbacterium maritypicum</name>
    <name type="common">Microbacterium liquefaciens</name>
    <dbReference type="NCBI Taxonomy" id="33918"/>
    <lineage>
        <taxon>Bacteria</taxon>
        <taxon>Bacillati</taxon>
        <taxon>Actinomycetota</taxon>
        <taxon>Actinomycetes</taxon>
        <taxon>Micrococcales</taxon>
        <taxon>Microbacteriaceae</taxon>
        <taxon>Microbacterium</taxon>
    </lineage>
</organism>
<reference evidence="3 4" key="1">
    <citation type="submission" date="2019-06" db="EMBL/GenBank/DDBJ databases">
        <title>Whole genome shotgun sequence of Microbacterium liquefaciens NBRC 15037.</title>
        <authorList>
            <person name="Hosoyama A."/>
            <person name="Uohara A."/>
            <person name="Ohji S."/>
            <person name="Ichikawa N."/>
        </authorList>
    </citation>
    <scope>NUCLEOTIDE SEQUENCE [LARGE SCALE GENOMIC DNA]</scope>
    <source>
        <strain evidence="3 4">NBRC 15037</strain>
    </source>
</reference>
<keyword evidence="1" id="KW-0472">Membrane</keyword>
<dbReference type="SMART" id="SM00327">
    <property type="entry name" value="VWA"/>
    <property type="match status" value="1"/>
</dbReference>
<evidence type="ECO:0000313" key="3">
    <source>
        <dbReference type="EMBL" id="GEC73932.1"/>
    </source>
</evidence>
<dbReference type="Pfam" id="PF00092">
    <property type="entry name" value="VWA"/>
    <property type="match status" value="1"/>
</dbReference>
<evidence type="ECO:0000256" key="1">
    <source>
        <dbReference type="SAM" id="Phobius"/>
    </source>
</evidence>
<evidence type="ECO:0000313" key="4">
    <source>
        <dbReference type="Proteomes" id="UP000317410"/>
    </source>
</evidence>
<dbReference type="InterPro" id="IPR002035">
    <property type="entry name" value="VWF_A"/>
</dbReference>
<keyword evidence="1" id="KW-0812">Transmembrane</keyword>
<feature type="transmembrane region" description="Helical" evidence="1">
    <location>
        <begin position="62"/>
        <end position="84"/>
    </location>
</feature>
<dbReference type="InterPro" id="IPR036465">
    <property type="entry name" value="vWFA_dom_sf"/>
</dbReference>
<feature type="transmembrane region" description="Helical" evidence="1">
    <location>
        <begin position="6"/>
        <end position="28"/>
    </location>
</feature>
<dbReference type="Gene3D" id="3.40.50.410">
    <property type="entry name" value="von Willebrand factor, type A domain"/>
    <property type="match status" value="1"/>
</dbReference>
<dbReference type="PROSITE" id="PS50234">
    <property type="entry name" value="VWFA"/>
    <property type="match status" value="1"/>
</dbReference>
<feature type="domain" description="VWFA" evidence="2">
    <location>
        <begin position="100"/>
        <end position="285"/>
    </location>
</feature>